<evidence type="ECO:0000313" key="3">
    <source>
        <dbReference type="Proteomes" id="UP000800035"/>
    </source>
</evidence>
<proteinExistence type="predicted"/>
<dbReference type="EMBL" id="ML976983">
    <property type="protein sequence ID" value="KAF1960032.1"/>
    <property type="molecule type" value="Genomic_DNA"/>
</dbReference>
<feature type="compositionally biased region" description="Basic and acidic residues" evidence="1">
    <location>
        <begin position="44"/>
        <end position="55"/>
    </location>
</feature>
<sequence>MFDFSANSGTEMRRFTRSSAYLFHDGAKGAKGVALRARRKRQQRRGEGGERDGHGDARASYFIIANSRSSTTPLSSNRYFHTLSPNARLSKAMAKETALSAQDQSGSSGEVDINSEVPLFKLPGEIRNRIYAFAIQMEPNGLDHNGNRTGKCLADTNFYALTKASRQLRLEFGPLWVAGRIIKMYGKSLKRFFEWRKTPMGAVYRTGFINISSGV</sequence>
<dbReference type="OrthoDB" id="3677049at2759"/>
<gene>
    <name evidence="2" type="ORF">CC80DRAFT_532587</name>
</gene>
<protein>
    <submittedName>
        <fullName evidence="2">Uncharacterized protein</fullName>
    </submittedName>
</protein>
<evidence type="ECO:0000313" key="2">
    <source>
        <dbReference type="EMBL" id="KAF1960032.1"/>
    </source>
</evidence>
<dbReference type="Proteomes" id="UP000800035">
    <property type="component" value="Unassembled WGS sequence"/>
</dbReference>
<dbReference type="AlphaFoldDB" id="A0A6A5U864"/>
<feature type="region of interest" description="Disordered" evidence="1">
    <location>
        <begin position="32"/>
        <end position="55"/>
    </location>
</feature>
<reference evidence="2" key="1">
    <citation type="journal article" date="2020" name="Stud. Mycol.">
        <title>101 Dothideomycetes genomes: a test case for predicting lifestyles and emergence of pathogens.</title>
        <authorList>
            <person name="Haridas S."/>
            <person name="Albert R."/>
            <person name="Binder M."/>
            <person name="Bloem J."/>
            <person name="Labutti K."/>
            <person name="Salamov A."/>
            <person name="Andreopoulos B."/>
            <person name="Baker S."/>
            <person name="Barry K."/>
            <person name="Bills G."/>
            <person name="Bluhm B."/>
            <person name="Cannon C."/>
            <person name="Castanera R."/>
            <person name="Culley D."/>
            <person name="Daum C."/>
            <person name="Ezra D."/>
            <person name="Gonzalez J."/>
            <person name="Henrissat B."/>
            <person name="Kuo A."/>
            <person name="Liang C."/>
            <person name="Lipzen A."/>
            <person name="Lutzoni F."/>
            <person name="Magnuson J."/>
            <person name="Mondo S."/>
            <person name="Nolan M."/>
            <person name="Ohm R."/>
            <person name="Pangilinan J."/>
            <person name="Park H.-J."/>
            <person name="Ramirez L."/>
            <person name="Alfaro M."/>
            <person name="Sun H."/>
            <person name="Tritt A."/>
            <person name="Yoshinaga Y."/>
            <person name="Zwiers L.-H."/>
            <person name="Turgeon B."/>
            <person name="Goodwin S."/>
            <person name="Spatafora J."/>
            <person name="Crous P."/>
            <person name="Grigoriev I."/>
        </authorList>
    </citation>
    <scope>NUCLEOTIDE SEQUENCE</scope>
    <source>
        <strain evidence="2">CBS 675.92</strain>
    </source>
</reference>
<keyword evidence="3" id="KW-1185">Reference proteome</keyword>
<organism evidence="2 3">
    <name type="scientific">Byssothecium circinans</name>
    <dbReference type="NCBI Taxonomy" id="147558"/>
    <lineage>
        <taxon>Eukaryota</taxon>
        <taxon>Fungi</taxon>
        <taxon>Dikarya</taxon>
        <taxon>Ascomycota</taxon>
        <taxon>Pezizomycotina</taxon>
        <taxon>Dothideomycetes</taxon>
        <taxon>Pleosporomycetidae</taxon>
        <taxon>Pleosporales</taxon>
        <taxon>Massarineae</taxon>
        <taxon>Massarinaceae</taxon>
        <taxon>Byssothecium</taxon>
    </lineage>
</organism>
<accession>A0A6A5U864</accession>
<evidence type="ECO:0000256" key="1">
    <source>
        <dbReference type="SAM" id="MobiDB-lite"/>
    </source>
</evidence>
<name>A0A6A5U864_9PLEO</name>